<keyword evidence="1" id="KW-0175">Coiled coil</keyword>
<keyword evidence="2" id="KW-0812">Transmembrane</keyword>
<proteinExistence type="predicted"/>
<name>A0A7W0HNQ7_9ACTN</name>
<accession>A0A7W0HNQ7</accession>
<evidence type="ECO:0000313" key="4">
    <source>
        <dbReference type="Proteomes" id="UP000530928"/>
    </source>
</evidence>
<dbReference type="EMBL" id="JACDUR010000001">
    <property type="protein sequence ID" value="MBA2890064.1"/>
    <property type="molecule type" value="Genomic_DNA"/>
</dbReference>
<keyword evidence="2" id="KW-1133">Transmembrane helix</keyword>
<dbReference type="AlphaFoldDB" id="A0A7W0HNQ7"/>
<keyword evidence="2" id="KW-0472">Membrane</keyword>
<sequence>MRARAAVARRLAAEAEENRLEAESSREAAERRREEAEAFELLLQQQIDTVADRVEKRSQGSQRRYLLYGVLAGALATIVLDATKTYWAFWM</sequence>
<comment type="caution">
    <text evidence="3">The sequence shown here is derived from an EMBL/GenBank/DDBJ whole genome shotgun (WGS) entry which is preliminary data.</text>
</comment>
<evidence type="ECO:0000256" key="2">
    <source>
        <dbReference type="SAM" id="Phobius"/>
    </source>
</evidence>
<organism evidence="3 4">
    <name type="scientific">Nonomuraea soli</name>
    <dbReference type="NCBI Taxonomy" id="1032476"/>
    <lineage>
        <taxon>Bacteria</taxon>
        <taxon>Bacillati</taxon>
        <taxon>Actinomycetota</taxon>
        <taxon>Actinomycetes</taxon>
        <taxon>Streptosporangiales</taxon>
        <taxon>Streptosporangiaceae</taxon>
        <taxon>Nonomuraea</taxon>
    </lineage>
</organism>
<feature type="transmembrane region" description="Helical" evidence="2">
    <location>
        <begin position="65"/>
        <end position="89"/>
    </location>
</feature>
<evidence type="ECO:0000256" key="1">
    <source>
        <dbReference type="SAM" id="Coils"/>
    </source>
</evidence>
<dbReference type="Proteomes" id="UP000530928">
    <property type="component" value="Unassembled WGS sequence"/>
</dbReference>
<protein>
    <submittedName>
        <fullName evidence="3">Uncharacterized protein</fullName>
    </submittedName>
</protein>
<reference evidence="3 4" key="1">
    <citation type="submission" date="2020-07" db="EMBL/GenBank/DDBJ databases">
        <title>Genomic Encyclopedia of Type Strains, Phase IV (KMG-IV): sequencing the most valuable type-strain genomes for metagenomic binning, comparative biology and taxonomic classification.</title>
        <authorList>
            <person name="Goeker M."/>
        </authorList>
    </citation>
    <scope>NUCLEOTIDE SEQUENCE [LARGE SCALE GENOMIC DNA]</scope>
    <source>
        <strain evidence="3 4">DSM 45533</strain>
    </source>
</reference>
<gene>
    <name evidence="3" type="ORF">HNR30_001399</name>
</gene>
<keyword evidence="4" id="KW-1185">Reference proteome</keyword>
<feature type="coiled-coil region" evidence="1">
    <location>
        <begin position="3"/>
        <end position="39"/>
    </location>
</feature>
<dbReference type="RefSeq" id="WP_181608791.1">
    <property type="nucleotide sequence ID" value="NZ_BAABAM010000001.1"/>
</dbReference>
<evidence type="ECO:0000313" key="3">
    <source>
        <dbReference type="EMBL" id="MBA2890064.1"/>
    </source>
</evidence>